<dbReference type="InterPro" id="IPR007791">
    <property type="entry name" value="DjlA_N"/>
</dbReference>
<organism evidence="3 4">
    <name type="scientific">Saccharospirillum mangrovi</name>
    <dbReference type="NCBI Taxonomy" id="2161747"/>
    <lineage>
        <taxon>Bacteria</taxon>
        <taxon>Pseudomonadati</taxon>
        <taxon>Pseudomonadota</taxon>
        <taxon>Gammaproteobacteria</taxon>
        <taxon>Oceanospirillales</taxon>
        <taxon>Saccharospirillaceae</taxon>
        <taxon>Saccharospirillum</taxon>
    </lineage>
</organism>
<dbReference type="EMBL" id="JBHRYR010000002">
    <property type="protein sequence ID" value="MFC3852476.1"/>
    <property type="molecule type" value="Genomic_DNA"/>
</dbReference>
<dbReference type="NCBIfam" id="NF006948">
    <property type="entry name" value="PRK09430.1"/>
    <property type="match status" value="1"/>
</dbReference>
<proteinExistence type="predicted"/>
<reference evidence="4" key="1">
    <citation type="journal article" date="2019" name="Int. J. Syst. Evol. Microbiol.">
        <title>The Global Catalogue of Microorganisms (GCM) 10K type strain sequencing project: providing services to taxonomists for standard genome sequencing and annotation.</title>
        <authorList>
            <consortium name="The Broad Institute Genomics Platform"/>
            <consortium name="The Broad Institute Genome Sequencing Center for Infectious Disease"/>
            <person name="Wu L."/>
            <person name="Ma J."/>
        </authorList>
    </citation>
    <scope>NUCLEOTIDE SEQUENCE [LARGE SCALE GENOMIC DNA]</scope>
    <source>
        <strain evidence="4">IBRC 10765</strain>
    </source>
</reference>
<dbReference type="PANTHER" id="PTHR24074">
    <property type="entry name" value="CO-CHAPERONE PROTEIN DJLA"/>
    <property type="match status" value="1"/>
</dbReference>
<sequence>MWWGKVLGAMVGLYRGGPFGLLLGLVVGHGIDQLLQRRFRTSSSAAPPAQVHSRYFEATFQFMGHMAKAKGRVDEADIEFARGVMARIGLSTAQRERAIALFNVGKSTDFDRQGELEALSRWLAPHPSLVMLFMETLVQAAYASGPLAATERLLLQRVCDALSVNRIQFEYIHRRVLAQRAWQAQQRQQGKTGGMTGLSLKEAYDVLGVNADADDKTVKTAYRRLMSQHHPDKMMAQGLPDSMLKLAKEKVQTIQAAYSTINKHRKATR</sequence>
<dbReference type="SMART" id="SM00271">
    <property type="entry name" value="DnaJ"/>
    <property type="match status" value="1"/>
</dbReference>
<feature type="domain" description="J" evidence="2">
    <location>
        <begin position="202"/>
        <end position="269"/>
    </location>
</feature>
<dbReference type="InterPro" id="IPR001623">
    <property type="entry name" value="DnaJ_domain"/>
</dbReference>
<dbReference type="InterPro" id="IPR050817">
    <property type="entry name" value="DjlA_DnaK_co-chaperone"/>
</dbReference>
<dbReference type="PROSITE" id="PS50076">
    <property type="entry name" value="DNAJ_2"/>
    <property type="match status" value="1"/>
</dbReference>
<dbReference type="Gene3D" id="1.10.287.110">
    <property type="entry name" value="DnaJ domain"/>
    <property type="match status" value="1"/>
</dbReference>
<dbReference type="InterPro" id="IPR036869">
    <property type="entry name" value="J_dom_sf"/>
</dbReference>
<dbReference type="InterPro" id="IPR029024">
    <property type="entry name" value="TerB-like"/>
</dbReference>
<accession>A0ABV7ZWB8</accession>
<dbReference type="Pfam" id="PF00226">
    <property type="entry name" value="DnaJ"/>
    <property type="match status" value="1"/>
</dbReference>
<dbReference type="PRINTS" id="PR00625">
    <property type="entry name" value="JDOMAIN"/>
</dbReference>
<dbReference type="Gene3D" id="1.10.3680.10">
    <property type="entry name" value="TerB-like"/>
    <property type="match status" value="1"/>
</dbReference>
<dbReference type="SUPFAM" id="SSF46565">
    <property type="entry name" value="Chaperone J-domain"/>
    <property type="match status" value="1"/>
</dbReference>
<dbReference type="Pfam" id="PF05099">
    <property type="entry name" value="TerB"/>
    <property type="match status" value="1"/>
</dbReference>
<dbReference type="RefSeq" id="WP_380694639.1">
    <property type="nucleotide sequence ID" value="NZ_JBHRYR010000002.1"/>
</dbReference>
<evidence type="ECO:0000256" key="1">
    <source>
        <dbReference type="ARBA" id="ARBA00023186"/>
    </source>
</evidence>
<dbReference type="CDD" id="cd07316">
    <property type="entry name" value="terB_like_DjlA"/>
    <property type="match status" value="1"/>
</dbReference>
<comment type="caution">
    <text evidence="3">The sequence shown here is derived from an EMBL/GenBank/DDBJ whole genome shotgun (WGS) entry which is preliminary data.</text>
</comment>
<evidence type="ECO:0000259" key="2">
    <source>
        <dbReference type="PROSITE" id="PS50076"/>
    </source>
</evidence>
<gene>
    <name evidence="3" type="primary">djlA</name>
    <name evidence="3" type="ORF">ACFOOG_06475</name>
</gene>
<dbReference type="CDD" id="cd06257">
    <property type="entry name" value="DnaJ"/>
    <property type="match status" value="1"/>
</dbReference>
<evidence type="ECO:0000313" key="4">
    <source>
        <dbReference type="Proteomes" id="UP001595617"/>
    </source>
</evidence>
<keyword evidence="1" id="KW-0143">Chaperone</keyword>
<protein>
    <submittedName>
        <fullName evidence="3">Co-chaperone DjlA</fullName>
    </submittedName>
</protein>
<keyword evidence="4" id="KW-1185">Reference proteome</keyword>
<dbReference type="Proteomes" id="UP001595617">
    <property type="component" value="Unassembled WGS sequence"/>
</dbReference>
<name>A0ABV7ZWB8_9GAMM</name>
<evidence type="ECO:0000313" key="3">
    <source>
        <dbReference type="EMBL" id="MFC3852476.1"/>
    </source>
</evidence>